<dbReference type="EMBL" id="MN740961">
    <property type="protein sequence ID" value="QHU20050.1"/>
    <property type="molecule type" value="Genomic_DNA"/>
</dbReference>
<evidence type="ECO:0008006" key="3">
    <source>
        <dbReference type="Google" id="ProtNLM"/>
    </source>
</evidence>
<keyword evidence="1" id="KW-0812">Transmembrane</keyword>
<keyword evidence="1" id="KW-0472">Membrane</keyword>
<evidence type="ECO:0000256" key="1">
    <source>
        <dbReference type="SAM" id="Phobius"/>
    </source>
</evidence>
<sequence length="226" mass="25317">MSSPLFVSDCDLIYQYTGSGAPNNMQGVFNNETQACDYECNGLLPPSKNYFLGWDCASAPENSPYNLGYKSDCKNVYATLFYNETNGDQKTILDACQKCNPNTNLQDDYNYNNIGECSQNPAPLNIGYNSDGHSWFFNTSAGSKDSSTPKLACDKPTFTIADQINNIRKNYGSNWKIIGQCINEDATNTSENFENYSSSKNNFSLYLILFVVIIFSLVLIIFRKHL</sequence>
<name>A0A6C0KTJ0_9ZZZZ</name>
<keyword evidence="1" id="KW-1133">Transmembrane helix</keyword>
<protein>
    <recommendedName>
        <fullName evidence="3">Transmembrane protein</fullName>
    </recommendedName>
</protein>
<evidence type="ECO:0000313" key="2">
    <source>
        <dbReference type="EMBL" id="QHU20050.1"/>
    </source>
</evidence>
<reference evidence="2" key="1">
    <citation type="journal article" date="2020" name="Nature">
        <title>Giant virus diversity and host interactions through global metagenomics.</title>
        <authorList>
            <person name="Schulz F."/>
            <person name="Roux S."/>
            <person name="Paez-Espino D."/>
            <person name="Jungbluth S."/>
            <person name="Walsh D.A."/>
            <person name="Denef V.J."/>
            <person name="McMahon K.D."/>
            <person name="Konstantinidis K.T."/>
            <person name="Eloe-Fadrosh E.A."/>
            <person name="Kyrpides N.C."/>
            <person name="Woyke T."/>
        </authorList>
    </citation>
    <scope>NUCLEOTIDE SEQUENCE</scope>
    <source>
        <strain evidence="2">GVMAG-S-3300013014-136</strain>
    </source>
</reference>
<feature type="transmembrane region" description="Helical" evidence="1">
    <location>
        <begin position="203"/>
        <end position="222"/>
    </location>
</feature>
<accession>A0A6C0KTJ0</accession>
<organism evidence="2">
    <name type="scientific">viral metagenome</name>
    <dbReference type="NCBI Taxonomy" id="1070528"/>
    <lineage>
        <taxon>unclassified sequences</taxon>
        <taxon>metagenomes</taxon>
        <taxon>organismal metagenomes</taxon>
    </lineage>
</organism>
<dbReference type="AlphaFoldDB" id="A0A6C0KTJ0"/>
<proteinExistence type="predicted"/>